<keyword evidence="3" id="KW-1185">Reference proteome</keyword>
<protein>
    <submittedName>
        <fullName evidence="2">Uncharacterized protein</fullName>
    </submittedName>
</protein>
<reference evidence="2" key="1">
    <citation type="submission" date="2018-11" db="EMBL/GenBank/DDBJ databases">
        <authorList>
            <person name="Alioto T."/>
            <person name="Alioto T."/>
        </authorList>
    </citation>
    <scope>NUCLEOTIDE SEQUENCE</scope>
</reference>
<proteinExistence type="predicted"/>
<feature type="chain" id="PRO_5032943306" evidence="1">
    <location>
        <begin position="19"/>
        <end position="61"/>
    </location>
</feature>
<dbReference type="AlphaFoldDB" id="A0A8B6HPI6"/>
<comment type="caution">
    <text evidence="2">The sequence shown here is derived from an EMBL/GenBank/DDBJ whole genome shotgun (WGS) entry which is preliminary data.</text>
</comment>
<sequence>MNRLFVQFLALLVKCVTNQDTLRKIATNYQDSPAKRRKNGDVISAVPSDTFRRTVEKTRSA</sequence>
<dbReference type="OrthoDB" id="10592008at2759"/>
<evidence type="ECO:0000256" key="1">
    <source>
        <dbReference type="SAM" id="SignalP"/>
    </source>
</evidence>
<feature type="signal peptide" evidence="1">
    <location>
        <begin position="1"/>
        <end position="18"/>
    </location>
</feature>
<gene>
    <name evidence="2" type="ORF">MGAL_10B005778</name>
</gene>
<dbReference type="Proteomes" id="UP000596742">
    <property type="component" value="Unassembled WGS sequence"/>
</dbReference>
<evidence type="ECO:0000313" key="3">
    <source>
        <dbReference type="Proteomes" id="UP000596742"/>
    </source>
</evidence>
<accession>A0A8B6HPI6</accession>
<name>A0A8B6HPI6_MYTGA</name>
<organism evidence="2 3">
    <name type="scientific">Mytilus galloprovincialis</name>
    <name type="common">Mediterranean mussel</name>
    <dbReference type="NCBI Taxonomy" id="29158"/>
    <lineage>
        <taxon>Eukaryota</taxon>
        <taxon>Metazoa</taxon>
        <taxon>Spiralia</taxon>
        <taxon>Lophotrochozoa</taxon>
        <taxon>Mollusca</taxon>
        <taxon>Bivalvia</taxon>
        <taxon>Autobranchia</taxon>
        <taxon>Pteriomorphia</taxon>
        <taxon>Mytilida</taxon>
        <taxon>Mytiloidea</taxon>
        <taxon>Mytilidae</taxon>
        <taxon>Mytilinae</taxon>
        <taxon>Mytilus</taxon>
    </lineage>
</organism>
<evidence type="ECO:0000313" key="2">
    <source>
        <dbReference type="EMBL" id="VDI82482.1"/>
    </source>
</evidence>
<dbReference type="EMBL" id="UYJE01010368">
    <property type="protein sequence ID" value="VDI82482.1"/>
    <property type="molecule type" value="Genomic_DNA"/>
</dbReference>
<keyword evidence="1" id="KW-0732">Signal</keyword>